<dbReference type="Pfam" id="PF00148">
    <property type="entry name" value="Oxidored_nitro"/>
    <property type="match status" value="1"/>
</dbReference>
<evidence type="ECO:0000313" key="3">
    <source>
        <dbReference type="Proteomes" id="UP000182360"/>
    </source>
</evidence>
<feature type="domain" description="Nitrogenase/oxidoreductase component 1" evidence="1">
    <location>
        <begin position="53"/>
        <end position="453"/>
    </location>
</feature>
<gene>
    <name evidence="2" type="ORF">SAMN04487977_103112</name>
</gene>
<dbReference type="OrthoDB" id="9767044at2"/>
<dbReference type="InterPro" id="IPR000510">
    <property type="entry name" value="Nase/OxRdtase_comp1"/>
</dbReference>
<accession>A0A1H9ECP7</accession>
<protein>
    <submittedName>
        <fullName evidence="2">Nitrogenase molybdenum-iron protein alpha chain</fullName>
    </submittedName>
</protein>
<keyword evidence="3" id="KW-1185">Reference proteome</keyword>
<proteinExistence type="predicted"/>
<reference evidence="2 3" key="1">
    <citation type="submission" date="2016-10" db="EMBL/GenBank/DDBJ databases">
        <authorList>
            <person name="de Groot N.N."/>
        </authorList>
    </citation>
    <scope>NUCLEOTIDE SEQUENCE [LARGE SCALE GENOMIC DNA]</scope>
    <source>
        <strain evidence="2 3">B25</strain>
    </source>
</reference>
<dbReference type="Gene3D" id="3.40.50.12380">
    <property type="entry name" value="Nitrogenase MoFe cofactor biosynthesis protein NifE, C-terminal"/>
    <property type="match status" value="1"/>
</dbReference>
<evidence type="ECO:0000313" key="2">
    <source>
        <dbReference type="EMBL" id="SEQ23367.1"/>
    </source>
</evidence>
<dbReference type="InterPro" id="IPR049939">
    <property type="entry name" value="NifE-like"/>
</dbReference>
<sequence>MGNINLNTTSVEVRDHRIGTIISYHGSASQLVEESRGKSVREPKRTFTQCSDCSQGCAETLTYMIRGAAVVIHSPLGCCNPAVQYVAGQAGTQVRNLPPQKVQAISTNISIKETVYGGVAKLRTAVLEAYKRFSPSAIFVQSSCAAGIIGDDIESVADELEPELNIPIIPIYCEGFKSKTWASGFDAVFHGVLRKIVKEPKTKDKDLVNVFNFQGCDAFTPFFEKLGLKPNLVVPLSTVEMLARMSEAVCSTHICETLGTYVSEALEKKYGVVQVKAPSPYGIDWTDQWVRALCEATGRKEAGEKLIAAEHERIKEPLKKLREKLSGKKAYIFAGHSYAHNLANIARDLGMEVIGVTTLHHDQITDSDSEELNTLDKLVKSGGDIKNFSVCNRQPYIMVKLLKKIKPDVLLTRHNNIAVVGTKVGIASIRATDANVIALYDGVINLGNRILEGLSSQKFYDNVAAHVKLPYTQWWLQNEDPFLFETR</sequence>
<dbReference type="RefSeq" id="WP_074642177.1">
    <property type="nucleotide sequence ID" value="NZ_FOFU01000003.1"/>
</dbReference>
<dbReference type="PANTHER" id="PTHR42956:SF1">
    <property type="entry name" value="NITROGENASE IRON-MOLYBDENUM COFACTOR BIOSYNTHESIS PROTEIN NIFE"/>
    <property type="match status" value="1"/>
</dbReference>
<dbReference type="EMBL" id="FOFU01000003">
    <property type="protein sequence ID" value="SEQ23367.1"/>
    <property type="molecule type" value="Genomic_DNA"/>
</dbReference>
<evidence type="ECO:0000259" key="1">
    <source>
        <dbReference type="Pfam" id="PF00148"/>
    </source>
</evidence>
<dbReference type="AlphaFoldDB" id="A0A1H9ECP7"/>
<organism evidence="2 3">
    <name type="scientific">Treponema bryantii</name>
    <dbReference type="NCBI Taxonomy" id="163"/>
    <lineage>
        <taxon>Bacteria</taxon>
        <taxon>Pseudomonadati</taxon>
        <taxon>Spirochaetota</taxon>
        <taxon>Spirochaetia</taxon>
        <taxon>Spirochaetales</taxon>
        <taxon>Treponemataceae</taxon>
        <taxon>Treponema</taxon>
    </lineage>
</organism>
<dbReference type="PANTHER" id="PTHR42956">
    <property type="entry name" value="NITROGENASE IRON-MOLYBDENUM COFACTOR BIOSYNTHESIS PROTEIN NIFE"/>
    <property type="match status" value="1"/>
</dbReference>
<dbReference type="SUPFAM" id="SSF53807">
    <property type="entry name" value="Helical backbone' metal receptor"/>
    <property type="match status" value="1"/>
</dbReference>
<dbReference type="Gene3D" id="3.40.50.1980">
    <property type="entry name" value="Nitrogenase molybdenum iron protein domain"/>
    <property type="match status" value="1"/>
</dbReference>
<dbReference type="Proteomes" id="UP000182360">
    <property type="component" value="Unassembled WGS sequence"/>
</dbReference>
<name>A0A1H9ECP7_9SPIR</name>
<dbReference type="GO" id="GO:0016491">
    <property type="term" value="F:oxidoreductase activity"/>
    <property type="evidence" value="ECO:0007669"/>
    <property type="project" value="InterPro"/>
</dbReference>